<comment type="caution">
    <text evidence="4">The sequence shown here is derived from an EMBL/GenBank/DDBJ whole genome shotgun (WGS) entry which is preliminary data.</text>
</comment>
<dbReference type="InterPro" id="IPR016181">
    <property type="entry name" value="Acyl_CoA_acyltransferase"/>
</dbReference>
<dbReference type="PANTHER" id="PTHR43877">
    <property type="entry name" value="AMINOALKYLPHOSPHONATE N-ACETYLTRANSFERASE-RELATED-RELATED"/>
    <property type="match status" value="1"/>
</dbReference>
<dbReference type="PROSITE" id="PS51186">
    <property type="entry name" value="GNAT"/>
    <property type="match status" value="1"/>
</dbReference>
<dbReference type="Pfam" id="PF00583">
    <property type="entry name" value="Acetyltransf_1"/>
    <property type="match status" value="1"/>
</dbReference>
<evidence type="ECO:0000256" key="2">
    <source>
        <dbReference type="ARBA" id="ARBA00023315"/>
    </source>
</evidence>
<protein>
    <submittedName>
        <fullName evidence="4">N-acetyltransferase</fullName>
    </submittedName>
</protein>
<evidence type="ECO:0000313" key="5">
    <source>
        <dbReference type="Proteomes" id="UP000307217"/>
    </source>
</evidence>
<proteinExistence type="predicted"/>
<evidence type="ECO:0000259" key="3">
    <source>
        <dbReference type="PROSITE" id="PS51186"/>
    </source>
</evidence>
<dbReference type="OrthoDB" id="3389160at2"/>
<gene>
    <name evidence="4" type="ORF">CWC19_01065</name>
</gene>
<dbReference type="EMBL" id="PNBX01000003">
    <property type="protein sequence ID" value="TMO70437.1"/>
    <property type="molecule type" value="Genomic_DNA"/>
</dbReference>
<accession>A0A5S3VDP5</accession>
<keyword evidence="1 4" id="KW-0808">Transferase</keyword>
<dbReference type="CDD" id="cd04301">
    <property type="entry name" value="NAT_SF"/>
    <property type="match status" value="1"/>
</dbReference>
<reference evidence="4 5" key="1">
    <citation type="submission" date="2018-01" db="EMBL/GenBank/DDBJ databases">
        <authorList>
            <person name="Paulsen S."/>
            <person name="Gram L.K."/>
        </authorList>
    </citation>
    <scope>NUCLEOTIDE SEQUENCE [LARGE SCALE GENOMIC DNA]</scope>
    <source>
        <strain evidence="4 5">S3790</strain>
    </source>
</reference>
<dbReference type="AlphaFoldDB" id="A0A5S3VDP5"/>
<dbReference type="InterPro" id="IPR000182">
    <property type="entry name" value="GNAT_dom"/>
</dbReference>
<keyword evidence="2" id="KW-0012">Acyltransferase</keyword>
<evidence type="ECO:0000313" key="4">
    <source>
        <dbReference type="EMBL" id="TMO70437.1"/>
    </source>
</evidence>
<dbReference type="RefSeq" id="WP_138589588.1">
    <property type="nucleotide sequence ID" value="NZ_PNBX01000003.1"/>
</dbReference>
<name>A0A5S3VDP5_9GAMM</name>
<organism evidence="4 5">
    <name type="scientific">Pseudoalteromonas aurantia</name>
    <dbReference type="NCBI Taxonomy" id="43654"/>
    <lineage>
        <taxon>Bacteria</taxon>
        <taxon>Pseudomonadati</taxon>
        <taxon>Pseudomonadota</taxon>
        <taxon>Gammaproteobacteria</taxon>
        <taxon>Alteromonadales</taxon>
        <taxon>Pseudoalteromonadaceae</taxon>
        <taxon>Pseudoalteromonas</taxon>
    </lineage>
</organism>
<dbReference type="Proteomes" id="UP000307217">
    <property type="component" value="Unassembled WGS sequence"/>
</dbReference>
<sequence length="186" mass="21213">MTCHIKQLTSLSQYKAQLTDLLFLSIRSGASLGFKTAVDKPQLTTYWEEINTQLKSRIFFGYFIHNTLVGCVHYTRCQKQNGSHRAEIEKLLVHPQYQRQGIASLLMQSIEREATKQGIELLVLDTQTGDKSEHFYQKIHYTKSGEIPHFVSDNNGVFFGTSYYFKILLPTSQINKTASDEAGLIT</sequence>
<dbReference type="SUPFAM" id="SSF55729">
    <property type="entry name" value="Acyl-CoA N-acyltransferases (Nat)"/>
    <property type="match status" value="1"/>
</dbReference>
<reference evidence="5" key="2">
    <citation type="submission" date="2019-06" db="EMBL/GenBank/DDBJ databases">
        <title>Co-occurence of chitin degradation, pigmentation and bioactivity in marine Pseudoalteromonas.</title>
        <authorList>
            <person name="Sonnenschein E.C."/>
            <person name="Bech P.K."/>
        </authorList>
    </citation>
    <scope>NUCLEOTIDE SEQUENCE [LARGE SCALE GENOMIC DNA]</scope>
    <source>
        <strain evidence="5">S3790</strain>
    </source>
</reference>
<evidence type="ECO:0000256" key="1">
    <source>
        <dbReference type="ARBA" id="ARBA00022679"/>
    </source>
</evidence>
<dbReference type="InterPro" id="IPR050832">
    <property type="entry name" value="Bact_Acetyltransf"/>
</dbReference>
<dbReference type="GO" id="GO:0016747">
    <property type="term" value="F:acyltransferase activity, transferring groups other than amino-acyl groups"/>
    <property type="evidence" value="ECO:0007669"/>
    <property type="project" value="InterPro"/>
</dbReference>
<dbReference type="Gene3D" id="3.40.630.30">
    <property type="match status" value="1"/>
</dbReference>
<feature type="domain" description="N-acetyltransferase" evidence="3">
    <location>
        <begin position="3"/>
        <end position="170"/>
    </location>
</feature>